<accession>A0A166DXC7</accession>
<protein>
    <submittedName>
        <fullName evidence="1">Uncharacterized protein</fullName>
    </submittedName>
</protein>
<organism evidence="1 2">
    <name type="scientific">Sistotremastrum suecicum HHB10207 ss-3</name>
    <dbReference type="NCBI Taxonomy" id="1314776"/>
    <lineage>
        <taxon>Eukaryota</taxon>
        <taxon>Fungi</taxon>
        <taxon>Dikarya</taxon>
        <taxon>Basidiomycota</taxon>
        <taxon>Agaricomycotina</taxon>
        <taxon>Agaricomycetes</taxon>
        <taxon>Sistotremastrales</taxon>
        <taxon>Sistotremastraceae</taxon>
        <taxon>Sistotremastrum</taxon>
    </lineage>
</organism>
<name>A0A166DXC7_9AGAM</name>
<dbReference type="Proteomes" id="UP000076798">
    <property type="component" value="Unassembled WGS sequence"/>
</dbReference>
<dbReference type="EMBL" id="KV428053">
    <property type="protein sequence ID" value="KZT38994.1"/>
    <property type="molecule type" value="Genomic_DNA"/>
</dbReference>
<sequence>MLSLSRFIQCLQLILSARLCHKLSCIKMPIDIDELAHGIRDIIDHQPSRAASMVAAPGSIHSKAFQCFHAVRHLRWFGD</sequence>
<keyword evidence="2" id="KW-1185">Reference proteome</keyword>
<gene>
    <name evidence="1" type="ORF">SISSUDRAFT_697087</name>
</gene>
<evidence type="ECO:0000313" key="1">
    <source>
        <dbReference type="EMBL" id="KZT38994.1"/>
    </source>
</evidence>
<dbReference type="AlphaFoldDB" id="A0A166DXC7"/>
<reference evidence="1 2" key="1">
    <citation type="journal article" date="2016" name="Mol. Biol. Evol.">
        <title>Comparative Genomics of Early-Diverging Mushroom-Forming Fungi Provides Insights into the Origins of Lignocellulose Decay Capabilities.</title>
        <authorList>
            <person name="Nagy L.G."/>
            <person name="Riley R."/>
            <person name="Tritt A."/>
            <person name="Adam C."/>
            <person name="Daum C."/>
            <person name="Floudas D."/>
            <person name="Sun H."/>
            <person name="Yadav J.S."/>
            <person name="Pangilinan J."/>
            <person name="Larsson K.H."/>
            <person name="Matsuura K."/>
            <person name="Barry K."/>
            <person name="Labutti K."/>
            <person name="Kuo R."/>
            <person name="Ohm R.A."/>
            <person name="Bhattacharya S.S."/>
            <person name="Shirouzu T."/>
            <person name="Yoshinaga Y."/>
            <person name="Martin F.M."/>
            <person name="Grigoriev I.V."/>
            <person name="Hibbett D.S."/>
        </authorList>
    </citation>
    <scope>NUCLEOTIDE SEQUENCE [LARGE SCALE GENOMIC DNA]</scope>
    <source>
        <strain evidence="1 2">HHB10207 ss-3</strain>
    </source>
</reference>
<evidence type="ECO:0000313" key="2">
    <source>
        <dbReference type="Proteomes" id="UP000076798"/>
    </source>
</evidence>
<proteinExistence type="predicted"/>